<dbReference type="OrthoDB" id="289228at2759"/>
<evidence type="ECO:0000313" key="12">
    <source>
        <dbReference type="EMBL" id="CAH1779277.1"/>
    </source>
</evidence>
<gene>
    <name evidence="12" type="ORF">OFUS_LOCUS6103</name>
</gene>
<evidence type="ECO:0000256" key="6">
    <source>
        <dbReference type="ARBA" id="ARBA00023228"/>
    </source>
</evidence>
<evidence type="ECO:0000256" key="3">
    <source>
        <dbReference type="ARBA" id="ARBA00004496"/>
    </source>
</evidence>
<keyword evidence="5" id="KW-0472">Membrane</keyword>
<dbReference type="PANTHER" id="PTHR23354">
    <property type="entry name" value="NUCLEOLAR PROTEIN 7/ESTROGEN RECEPTOR COACTIVATOR-RELATED"/>
    <property type="match status" value="1"/>
</dbReference>
<name>A0A8S4NGG4_OWEFU</name>
<evidence type="ECO:0000256" key="8">
    <source>
        <dbReference type="ARBA" id="ARBA00041780"/>
    </source>
</evidence>
<evidence type="ECO:0000256" key="10">
    <source>
        <dbReference type="SAM" id="MobiDB-lite"/>
    </source>
</evidence>
<keyword evidence="4" id="KW-0963">Cytoplasm</keyword>
<protein>
    <recommendedName>
        <fullName evidence="7">MTOR-associated protein MEAK7</fullName>
    </recommendedName>
    <alternativeName>
        <fullName evidence="9">TBC/LysM-associated domain-containing protein 1</fullName>
    </alternativeName>
    <alternativeName>
        <fullName evidence="8">TLD domain-containing protein 1</fullName>
    </alternativeName>
</protein>
<dbReference type="InterPro" id="IPR006571">
    <property type="entry name" value="TLDc_dom"/>
</dbReference>
<proteinExistence type="predicted"/>
<dbReference type="AlphaFoldDB" id="A0A8S4NGG4"/>
<dbReference type="PROSITE" id="PS51886">
    <property type="entry name" value="TLDC"/>
    <property type="match status" value="1"/>
</dbReference>
<evidence type="ECO:0000256" key="7">
    <source>
        <dbReference type="ARBA" id="ARBA00039594"/>
    </source>
</evidence>
<dbReference type="GO" id="GO:0005764">
    <property type="term" value="C:lysosome"/>
    <property type="evidence" value="ECO:0007669"/>
    <property type="project" value="UniProtKB-SubCell"/>
</dbReference>
<dbReference type="Pfam" id="PF07534">
    <property type="entry name" value="TLD"/>
    <property type="match status" value="1"/>
</dbReference>
<organism evidence="12 13">
    <name type="scientific">Owenia fusiformis</name>
    <name type="common">Polychaete worm</name>
    <dbReference type="NCBI Taxonomy" id="6347"/>
    <lineage>
        <taxon>Eukaryota</taxon>
        <taxon>Metazoa</taxon>
        <taxon>Spiralia</taxon>
        <taxon>Lophotrochozoa</taxon>
        <taxon>Annelida</taxon>
        <taxon>Polychaeta</taxon>
        <taxon>Sedentaria</taxon>
        <taxon>Canalipalpata</taxon>
        <taxon>Sabellida</taxon>
        <taxon>Oweniida</taxon>
        <taxon>Oweniidae</taxon>
        <taxon>Owenia</taxon>
    </lineage>
</organism>
<reference evidence="12" key="1">
    <citation type="submission" date="2022-03" db="EMBL/GenBank/DDBJ databases">
        <authorList>
            <person name="Martin C."/>
        </authorList>
    </citation>
    <scope>NUCLEOTIDE SEQUENCE</scope>
</reference>
<feature type="region of interest" description="Disordered" evidence="10">
    <location>
        <begin position="470"/>
        <end position="493"/>
    </location>
</feature>
<dbReference type="EMBL" id="CAIIXF020000003">
    <property type="protein sequence ID" value="CAH1779277.1"/>
    <property type="molecule type" value="Genomic_DNA"/>
</dbReference>
<dbReference type="PANTHER" id="PTHR23354:SF131">
    <property type="entry name" value="MTOR-ASSOCIATED PROTEIN MEAK7"/>
    <property type="match status" value="1"/>
</dbReference>
<feature type="compositionally biased region" description="Basic and acidic residues" evidence="10">
    <location>
        <begin position="474"/>
        <end position="486"/>
    </location>
</feature>
<dbReference type="GO" id="GO:0031929">
    <property type="term" value="P:TOR signaling"/>
    <property type="evidence" value="ECO:0007669"/>
    <property type="project" value="TreeGrafter"/>
</dbReference>
<comment type="caution">
    <text evidence="12">The sequence shown here is derived from an EMBL/GenBank/DDBJ whole genome shotgun (WGS) entry which is preliminary data.</text>
</comment>
<evidence type="ECO:0000256" key="5">
    <source>
        <dbReference type="ARBA" id="ARBA00023136"/>
    </source>
</evidence>
<evidence type="ECO:0000256" key="9">
    <source>
        <dbReference type="ARBA" id="ARBA00042134"/>
    </source>
</evidence>
<evidence type="ECO:0000256" key="4">
    <source>
        <dbReference type="ARBA" id="ARBA00022490"/>
    </source>
</evidence>
<accession>A0A8S4NGG4</accession>
<dbReference type="GO" id="GO:0016020">
    <property type="term" value="C:membrane"/>
    <property type="evidence" value="ECO:0007669"/>
    <property type="project" value="UniProtKB-SubCell"/>
</dbReference>
<dbReference type="Proteomes" id="UP000749559">
    <property type="component" value="Unassembled WGS sequence"/>
</dbReference>
<comment type="subcellular location">
    <subcellularLocation>
        <location evidence="3">Cytoplasm</location>
    </subcellularLocation>
    <subcellularLocation>
        <location evidence="2">Lysosome</location>
    </subcellularLocation>
    <subcellularLocation>
        <location evidence="1">Membrane</location>
    </subcellularLocation>
</comment>
<evidence type="ECO:0000259" key="11">
    <source>
        <dbReference type="PROSITE" id="PS51886"/>
    </source>
</evidence>
<keyword evidence="13" id="KW-1185">Reference proteome</keyword>
<keyword evidence="6" id="KW-0458">Lysosome</keyword>
<evidence type="ECO:0000313" key="13">
    <source>
        <dbReference type="Proteomes" id="UP000749559"/>
    </source>
</evidence>
<dbReference type="SMART" id="SM00584">
    <property type="entry name" value="TLDc"/>
    <property type="match status" value="1"/>
</dbReference>
<sequence>MGTSQSKDPEVENALAVFSKSEQVEMERLFKKLSGPNSKAFSLEQLQIHLNGILCETIITRLHYTMANIQTQPELEADIHDMPDNSEDVTTLTTVTYDTFVISLAHLIKGDMHEKSHFINCLATETDYASPSDMIWFVTNIVQAYLEVKAEDAHTVSWQTETEEEDLRRFAIFILEDLFNKDLKYNSSPMHTSDVPFGVTYRDDELETWLSQSALFLHIIDTIFHSCFPVKMVDAMFSQNNLLPLCKDINWEKTTTILDIPSVLGINNSLPHQLQNQWSLLYTSQLHGESFSTMIKRVKDQGPTILVIRDTDGHIFGGFASESWTMKPQYSGDPSCFLFTMQPKLGIYTSTGYNDHYMYLNSGQSTMPYGLGMGGQFDYWGLWLDGEYGIGESRAEPKCTTYNSPQLSRQPEFQIDAIEFWAVGPDIEKEGGSMKHVISASGLDLTDAHVSILDKDPEAKAMLSLINRGPVSDGLREGDRTADTPEQHQLPPM</sequence>
<feature type="domain" description="TLDc" evidence="11">
    <location>
        <begin position="256"/>
        <end position="424"/>
    </location>
</feature>
<dbReference type="GO" id="GO:0006979">
    <property type="term" value="P:response to oxidative stress"/>
    <property type="evidence" value="ECO:0007669"/>
    <property type="project" value="TreeGrafter"/>
</dbReference>
<evidence type="ECO:0000256" key="2">
    <source>
        <dbReference type="ARBA" id="ARBA00004371"/>
    </source>
</evidence>
<dbReference type="GO" id="GO:0005634">
    <property type="term" value="C:nucleus"/>
    <property type="evidence" value="ECO:0007669"/>
    <property type="project" value="TreeGrafter"/>
</dbReference>
<evidence type="ECO:0000256" key="1">
    <source>
        <dbReference type="ARBA" id="ARBA00004370"/>
    </source>
</evidence>